<dbReference type="AlphaFoldDB" id="A0A2T3AHM1"/>
<dbReference type="Gene3D" id="3.50.50.60">
    <property type="entry name" value="FAD/NAD(P)-binding domain"/>
    <property type="match status" value="2"/>
</dbReference>
<protein>
    <recommendedName>
        <fullName evidence="7">FAD-binding domain-containing protein</fullName>
    </recommendedName>
</protein>
<dbReference type="GO" id="GO:0071949">
    <property type="term" value="F:FAD binding"/>
    <property type="evidence" value="ECO:0007669"/>
    <property type="project" value="InterPro"/>
</dbReference>
<comment type="similarity">
    <text evidence="1">Belongs to the paxM FAD-dependent monooxygenase family.</text>
</comment>
<organism evidence="8 9">
    <name type="scientific">Coniella lustricola</name>
    <dbReference type="NCBI Taxonomy" id="2025994"/>
    <lineage>
        <taxon>Eukaryota</taxon>
        <taxon>Fungi</taxon>
        <taxon>Dikarya</taxon>
        <taxon>Ascomycota</taxon>
        <taxon>Pezizomycotina</taxon>
        <taxon>Sordariomycetes</taxon>
        <taxon>Sordariomycetidae</taxon>
        <taxon>Diaporthales</taxon>
        <taxon>Schizoparmaceae</taxon>
        <taxon>Coniella</taxon>
    </lineage>
</organism>
<feature type="compositionally biased region" description="Basic residues" evidence="5">
    <location>
        <begin position="313"/>
        <end position="323"/>
    </location>
</feature>
<dbReference type="STRING" id="2025994.A0A2T3AHM1"/>
<dbReference type="InterPro" id="IPR002938">
    <property type="entry name" value="FAD-bd"/>
</dbReference>
<evidence type="ECO:0000256" key="4">
    <source>
        <dbReference type="ARBA" id="ARBA00023002"/>
    </source>
</evidence>
<dbReference type="SUPFAM" id="SSF51905">
    <property type="entry name" value="FAD/NAD(P)-binding domain"/>
    <property type="match status" value="1"/>
</dbReference>
<keyword evidence="6" id="KW-0472">Membrane</keyword>
<evidence type="ECO:0000256" key="5">
    <source>
        <dbReference type="SAM" id="MobiDB-lite"/>
    </source>
</evidence>
<reference evidence="8 9" key="1">
    <citation type="journal article" date="2018" name="Mycol. Prog.">
        <title>Coniella lustricola, a new species from submerged detritus.</title>
        <authorList>
            <person name="Raudabaugh D.B."/>
            <person name="Iturriaga T."/>
            <person name="Carver A."/>
            <person name="Mondo S."/>
            <person name="Pangilinan J."/>
            <person name="Lipzen A."/>
            <person name="He G."/>
            <person name="Amirebrahimi M."/>
            <person name="Grigoriev I.V."/>
            <person name="Miller A.N."/>
        </authorList>
    </citation>
    <scope>NUCLEOTIDE SEQUENCE [LARGE SCALE GENOMIC DNA]</scope>
    <source>
        <strain evidence="8 9">B22-T-1</strain>
    </source>
</reference>
<evidence type="ECO:0000259" key="7">
    <source>
        <dbReference type="Pfam" id="PF01494"/>
    </source>
</evidence>
<feature type="transmembrane region" description="Helical" evidence="6">
    <location>
        <begin position="12"/>
        <end position="32"/>
    </location>
</feature>
<keyword evidence="6" id="KW-1133">Transmembrane helix</keyword>
<dbReference type="EMBL" id="KZ678388">
    <property type="protein sequence ID" value="PSR97785.1"/>
    <property type="molecule type" value="Genomic_DNA"/>
</dbReference>
<evidence type="ECO:0000256" key="1">
    <source>
        <dbReference type="ARBA" id="ARBA00007992"/>
    </source>
</evidence>
<dbReference type="GO" id="GO:0016491">
    <property type="term" value="F:oxidoreductase activity"/>
    <property type="evidence" value="ECO:0007669"/>
    <property type="project" value="UniProtKB-KW"/>
</dbReference>
<feature type="region of interest" description="Disordered" evidence="5">
    <location>
        <begin position="413"/>
        <end position="432"/>
    </location>
</feature>
<feature type="compositionally biased region" description="Low complexity" evidence="5">
    <location>
        <begin position="277"/>
        <end position="290"/>
    </location>
</feature>
<proteinExistence type="inferred from homology"/>
<dbReference type="OrthoDB" id="417877at2759"/>
<dbReference type="Pfam" id="PF01494">
    <property type="entry name" value="FAD_binding_3"/>
    <property type="match status" value="1"/>
</dbReference>
<evidence type="ECO:0000256" key="3">
    <source>
        <dbReference type="ARBA" id="ARBA00022827"/>
    </source>
</evidence>
<dbReference type="Proteomes" id="UP000241462">
    <property type="component" value="Unassembled WGS sequence"/>
</dbReference>
<dbReference type="InParanoid" id="A0A2T3AHM1"/>
<keyword evidence="6" id="KW-0812">Transmembrane</keyword>
<dbReference type="PANTHER" id="PTHR46720">
    <property type="entry name" value="HYDROXYLASE, PUTATIVE (AFU_ORTHOLOGUE AFUA_3G01460)-RELATED"/>
    <property type="match status" value="1"/>
</dbReference>
<accession>A0A2T3AHM1</accession>
<dbReference type="PRINTS" id="PR00420">
    <property type="entry name" value="RNGMNOXGNASE"/>
</dbReference>
<keyword evidence="3" id="KW-0274">FAD</keyword>
<keyword evidence="2" id="KW-0285">Flavoprotein</keyword>
<keyword evidence="4" id="KW-0560">Oxidoreductase</keyword>
<dbReference type="GO" id="GO:0044550">
    <property type="term" value="P:secondary metabolite biosynthetic process"/>
    <property type="evidence" value="ECO:0007669"/>
    <property type="project" value="TreeGrafter"/>
</dbReference>
<evidence type="ECO:0000313" key="8">
    <source>
        <dbReference type="EMBL" id="PSR97785.1"/>
    </source>
</evidence>
<dbReference type="InterPro" id="IPR036188">
    <property type="entry name" value="FAD/NAD-bd_sf"/>
</dbReference>
<gene>
    <name evidence="8" type="ORF">BD289DRAFT_425159</name>
</gene>
<keyword evidence="9" id="KW-1185">Reference proteome</keyword>
<feature type="domain" description="FAD-binding" evidence="7">
    <location>
        <begin position="318"/>
        <end position="407"/>
    </location>
</feature>
<feature type="region of interest" description="Disordered" evidence="5">
    <location>
        <begin position="275"/>
        <end position="324"/>
    </location>
</feature>
<dbReference type="Pfam" id="PF13450">
    <property type="entry name" value="NAD_binding_8"/>
    <property type="match status" value="1"/>
</dbReference>
<evidence type="ECO:0000313" key="9">
    <source>
        <dbReference type="Proteomes" id="UP000241462"/>
    </source>
</evidence>
<dbReference type="PANTHER" id="PTHR46720:SF3">
    <property type="entry name" value="FAD-BINDING DOMAIN-CONTAINING PROTEIN-RELATED"/>
    <property type="match status" value="1"/>
</dbReference>
<dbReference type="InterPro" id="IPR051104">
    <property type="entry name" value="FAD_monoxygenase"/>
</dbReference>
<evidence type="ECO:0000256" key="2">
    <source>
        <dbReference type="ARBA" id="ARBA00022630"/>
    </source>
</evidence>
<sequence length="531" mass="58598">MSHPPLQQPSLQPFHIAIIGAGIAGLTLAIGLHRQNTNISFTIYERAPTLSASAGAGIGLSPNAEQAMQLLAPEVHEAYERVANPNGEDWFQWVDGTTDELLFKLFVGKGCFRGCKRADFLDELMKCLPEDKVKFGKCLRTVREAVDDEMGEAEGEGGVVLEFEDGSCAAADAVIGCDGIHSPLRSHLFASEDHHDNDNGDREVRSAYAATYSHKAAFRALIPMDEALAKLGPQKCSTRYMYNGPGAHIITYPVSQNTALNTLVVVTDPEDWDKMMDSVSSSSSRDSSSDLTPPYSLPLHDSIPRTQQTKQPGHTRRHKHTRPATRTECLAALASFHPSVRAIAELLPPQLEKWAIFDMHEHLAPRYHSSHPLIVLAGDAAHAAGPHLGAAAGFGIEDACLLASLLKRAEELRTSSGGGSGNGDLPPSPPYDDDIKGHKMDVDGKAGQRLSKTACLQALFEVYTRERMERTQWLVQHTREIVDLFEWKDEEVARDPTKFGQEVTWRFHKVWYFDIEEMLARASRNFGEKVR</sequence>
<name>A0A2T3AHM1_9PEZI</name>
<evidence type="ECO:0000256" key="6">
    <source>
        <dbReference type="SAM" id="Phobius"/>
    </source>
</evidence>